<feature type="repeat" description="Solcar" evidence="8">
    <location>
        <begin position="50"/>
        <end position="123"/>
    </location>
</feature>
<gene>
    <name evidence="12" type="ORF">ALAG00032_LOCUS10712</name>
</gene>
<dbReference type="InterPro" id="IPR023395">
    <property type="entry name" value="MCP_dom_sf"/>
</dbReference>
<dbReference type="Pfam" id="PF00153">
    <property type="entry name" value="Mito_carr"/>
    <property type="match status" value="3"/>
</dbReference>
<feature type="signal peptide" evidence="11">
    <location>
        <begin position="1"/>
        <end position="20"/>
    </location>
</feature>
<dbReference type="SUPFAM" id="SSF103506">
    <property type="entry name" value="Mitochondrial carrier"/>
    <property type="match status" value="1"/>
</dbReference>
<evidence type="ECO:0000256" key="4">
    <source>
        <dbReference type="ARBA" id="ARBA00022692"/>
    </source>
</evidence>
<dbReference type="PANTHER" id="PTHR45667">
    <property type="entry name" value="S-ADENOSYLMETHIONINE MITOCHONDRIAL CARRIER PROTEIN"/>
    <property type="match status" value="1"/>
</dbReference>
<feature type="chain" id="PRO_5030907563" description="Mitochondrial carrier protein" evidence="11">
    <location>
        <begin position="21"/>
        <end position="333"/>
    </location>
</feature>
<dbReference type="InterPro" id="IPR018108">
    <property type="entry name" value="MCP_transmembrane"/>
</dbReference>
<dbReference type="Gene3D" id="1.50.40.10">
    <property type="entry name" value="Mitochondrial carrier domain"/>
    <property type="match status" value="2"/>
</dbReference>
<keyword evidence="3 9" id="KW-0813">Transport</keyword>
<keyword evidence="4 8" id="KW-0812">Transmembrane</keyword>
<keyword evidence="5" id="KW-0677">Repeat</keyword>
<sequence length="333" mass="36414">MRASILIFFFWCSLCKVALASKRKYFLKKSSVFGTLSRRGGRKKMASEQLSAADTMLAGALARVVAQGVLHPLDVVRTRRQVKDLRGSVYEFRAMAYGLSPQLLLSGPAGAIQFTTVDLVRTELAKYFSAVGASDSFGSRMLIQLLAAALGASAAATVRVPQEVLKQGIMAQLYPNTFSATHSIWTTQGWRGFYNGLRPTLLRDVLWNSLSFTIFKLLDEIFSPSAVTTTSTQGEDSASSTPKGRIVAQYWRGIVAGALAALLTHPLDVFKTRVMTTAIPPRNIFELVQSDGIFVLSKGLVPRLFYLGPLASLVLATNEVIASFLLSRKQQQH</sequence>
<feature type="repeat" description="Solcar" evidence="8">
    <location>
        <begin position="139"/>
        <end position="221"/>
    </location>
</feature>
<organism evidence="12">
    <name type="scientific">Aureoumbra lagunensis</name>
    <dbReference type="NCBI Taxonomy" id="44058"/>
    <lineage>
        <taxon>Eukaryota</taxon>
        <taxon>Sar</taxon>
        <taxon>Stramenopiles</taxon>
        <taxon>Ochrophyta</taxon>
        <taxon>Pelagophyceae</taxon>
        <taxon>Pelagomonadales</taxon>
        <taxon>Aureoumbra</taxon>
    </lineage>
</organism>
<evidence type="ECO:0000256" key="10">
    <source>
        <dbReference type="SAM" id="Phobius"/>
    </source>
</evidence>
<dbReference type="GO" id="GO:0016020">
    <property type="term" value="C:membrane"/>
    <property type="evidence" value="ECO:0007669"/>
    <property type="project" value="UniProtKB-SubCell"/>
</dbReference>
<evidence type="ECO:0000313" key="12">
    <source>
        <dbReference type="EMBL" id="CAE0369948.1"/>
    </source>
</evidence>
<dbReference type="AlphaFoldDB" id="A0A7S3K110"/>
<evidence type="ECO:0000256" key="8">
    <source>
        <dbReference type="PROSITE-ProRule" id="PRU00282"/>
    </source>
</evidence>
<proteinExistence type="inferred from homology"/>
<keyword evidence="11" id="KW-0732">Signal</keyword>
<comment type="subcellular location">
    <subcellularLocation>
        <location evidence="1">Membrane</location>
        <topology evidence="1">Multi-pass membrane protein</topology>
    </subcellularLocation>
</comment>
<evidence type="ECO:0000256" key="9">
    <source>
        <dbReference type="RuleBase" id="RU000488"/>
    </source>
</evidence>
<evidence type="ECO:0008006" key="13">
    <source>
        <dbReference type="Google" id="ProtNLM"/>
    </source>
</evidence>
<dbReference type="EMBL" id="HBIJ01016076">
    <property type="protein sequence ID" value="CAE0369948.1"/>
    <property type="molecule type" value="Transcribed_RNA"/>
</dbReference>
<feature type="repeat" description="Solcar" evidence="8">
    <location>
        <begin position="244"/>
        <end position="324"/>
    </location>
</feature>
<keyword evidence="6 10" id="KW-1133">Transmembrane helix</keyword>
<accession>A0A7S3K110</accession>
<keyword evidence="7 8" id="KW-0472">Membrane</keyword>
<comment type="similarity">
    <text evidence="2 9">Belongs to the mitochondrial carrier (TC 2.A.29) family.</text>
</comment>
<evidence type="ECO:0000256" key="1">
    <source>
        <dbReference type="ARBA" id="ARBA00004141"/>
    </source>
</evidence>
<evidence type="ECO:0000256" key="7">
    <source>
        <dbReference type="ARBA" id="ARBA00023136"/>
    </source>
</evidence>
<reference evidence="12" key="1">
    <citation type="submission" date="2021-01" db="EMBL/GenBank/DDBJ databases">
        <authorList>
            <person name="Corre E."/>
            <person name="Pelletier E."/>
            <person name="Niang G."/>
            <person name="Scheremetjew M."/>
            <person name="Finn R."/>
            <person name="Kale V."/>
            <person name="Holt S."/>
            <person name="Cochrane G."/>
            <person name="Meng A."/>
            <person name="Brown T."/>
            <person name="Cohen L."/>
        </authorList>
    </citation>
    <scope>NUCLEOTIDE SEQUENCE</scope>
    <source>
        <strain evidence="12">CCMP1510</strain>
    </source>
</reference>
<evidence type="ECO:0000256" key="5">
    <source>
        <dbReference type="ARBA" id="ARBA00022737"/>
    </source>
</evidence>
<evidence type="ECO:0000256" key="2">
    <source>
        <dbReference type="ARBA" id="ARBA00006375"/>
    </source>
</evidence>
<dbReference type="PROSITE" id="PS50920">
    <property type="entry name" value="SOLCAR"/>
    <property type="match status" value="3"/>
</dbReference>
<evidence type="ECO:0000256" key="11">
    <source>
        <dbReference type="SAM" id="SignalP"/>
    </source>
</evidence>
<name>A0A7S3K110_9STRA</name>
<protein>
    <recommendedName>
        <fullName evidence="13">Mitochondrial carrier protein</fullName>
    </recommendedName>
</protein>
<evidence type="ECO:0000256" key="6">
    <source>
        <dbReference type="ARBA" id="ARBA00022989"/>
    </source>
</evidence>
<feature type="transmembrane region" description="Helical" evidence="10">
    <location>
        <begin position="304"/>
        <end position="326"/>
    </location>
</feature>
<evidence type="ECO:0000256" key="3">
    <source>
        <dbReference type="ARBA" id="ARBA00022448"/>
    </source>
</evidence>